<evidence type="ECO:0000256" key="2">
    <source>
        <dbReference type="ARBA" id="ARBA00023125"/>
    </source>
</evidence>
<dbReference type="EMBL" id="BMXR01000001">
    <property type="protein sequence ID" value="GGX40286.1"/>
    <property type="molecule type" value="Genomic_DNA"/>
</dbReference>
<dbReference type="SMART" id="SM00342">
    <property type="entry name" value="HTH_ARAC"/>
    <property type="match status" value="1"/>
</dbReference>
<dbReference type="InterPro" id="IPR032687">
    <property type="entry name" value="AraC-type_N"/>
</dbReference>
<organism evidence="5 6">
    <name type="scientific">Saccharospirillum salsuginis</name>
    <dbReference type="NCBI Taxonomy" id="418750"/>
    <lineage>
        <taxon>Bacteria</taxon>
        <taxon>Pseudomonadati</taxon>
        <taxon>Pseudomonadota</taxon>
        <taxon>Gammaproteobacteria</taxon>
        <taxon>Oceanospirillales</taxon>
        <taxon>Saccharospirillaceae</taxon>
        <taxon>Saccharospirillum</taxon>
    </lineage>
</organism>
<evidence type="ECO:0000313" key="6">
    <source>
        <dbReference type="Proteomes" id="UP000626148"/>
    </source>
</evidence>
<comment type="caution">
    <text evidence="5">The sequence shown here is derived from an EMBL/GenBank/DDBJ whole genome shotgun (WGS) entry which is preliminary data.</text>
</comment>
<evidence type="ECO:0000259" key="4">
    <source>
        <dbReference type="PROSITE" id="PS01124"/>
    </source>
</evidence>
<dbReference type="Pfam" id="PF12625">
    <property type="entry name" value="Arabinose_bd"/>
    <property type="match status" value="1"/>
</dbReference>
<dbReference type="RefSeq" id="WP_189606786.1">
    <property type="nucleotide sequence ID" value="NZ_BMXR01000001.1"/>
</dbReference>
<proteinExistence type="predicted"/>
<evidence type="ECO:0000313" key="5">
    <source>
        <dbReference type="EMBL" id="GGX40286.1"/>
    </source>
</evidence>
<protein>
    <submittedName>
        <fullName evidence="5">Transcriptional regulator</fullName>
    </submittedName>
</protein>
<dbReference type="GO" id="GO:0005829">
    <property type="term" value="C:cytosol"/>
    <property type="evidence" value="ECO:0007669"/>
    <property type="project" value="TreeGrafter"/>
</dbReference>
<keyword evidence="1" id="KW-0805">Transcription regulation</keyword>
<dbReference type="PROSITE" id="PS01124">
    <property type="entry name" value="HTH_ARAC_FAMILY_2"/>
    <property type="match status" value="1"/>
</dbReference>
<name>A0A918N543_9GAMM</name>
<keyword evidence="6" id="KW-1185">Reference proteome</keyword>
<keyword evidence="3" id="KW-0804">Transcription</keyword>
<evidence type="ECO:0000256" key="3">
    <source>
        <dbReference type="ARBA" id="ARBA00023163"/>
    </source>
</evidence>
<reference evidence="5" key="1">
    <citation type="journal article" date="2014" name="Int. J. Syst. Evol. Microbiol.">
        <title>Complete genome sequence of Corynebacterium casei LMG S-19264T (=DSM 44701T), isolated from a smear-ripened cheese.</title>
        <authorList>
            <consortium name="US DOE Joint Genome Institute (JGI-PGF)"/>
            <person name="Walter F."/>
            <person name="Albersmeier A."/>
            <person name="Kalinowski J."/>
            <person name="Ruckert C."/>
        </authorList>
    </citation>
    <scope>NUCLEOTIDE SEQUENCE</scope>
    <source>
        <strain evidence="5">KCTC 22169</strain>
    </source>
</reference>
<dbReference type="Gene3D" id="1.10.10.60">
    <property type="entry name" value="Homeodomain-like"/>
    <property type="match status" value="1"/>
</dbReference>
<dbReference type="InterPro" id="IPR018060">
    <property type="entry name" value="HTH_AraC"/>
</dbReference>
<accession>A0A918N543</accession>
<evidence type="ECO:0000256" key="1">
    <source>
        <dbReference type="ARBA" id="ARBA00023015"/>
    </source>
</evidence>
<dbReference type="GO" id="GO:0000976">
    <property type="term" value="F:transcription cis-regulatory region binding"/>
    <property type="evidence" value="ECO:0007669"/>
    <property type="project" value="TreeGrafter"/>
</dbReference>
<keyword evidence="2" id="KW-0238">DNA-binding</keyword>
<dbReference type="AlphaFoldDB" id="A0A918N543"/>
<dbReference type="GO" id="GO:0003700">
    <property type="term" value="F:DNA-binding transcription factor activity"/>
    <property type="evidence" value="ECO:0007669"/>
    <property type="project" value="InterPro"/>
</dbReference>
<dbReference type="PRINTS" id="PR00032">
    <property type="entry name" value="HTHARAC"/>
</dbReference>
<sequence length="342" mass="38545">MTTNNDSLGRASVNALQQYLRLAEADGLDVDRLRAVAGLPGDLDGSTRSHVPGSAFQRLIHAMVEHTGDPILGLRSGDHVQPGSYNVLGHITMSCATLGEAIDCIAPYEKLVGDMGVTRVLAREDEISLVWSCAYTDPVVSPHMIDNVFASWIEYARWLACREPPAPLRVDLAHPSPGPDLEGEYVSRWKCPVHFDQPVNRIRCHRSLLDMPLRQPDPELRQTLEEHARARMESLSDPDSLAARVRHAIHRQLRQGVTRQDVVSEHLAMTPRTLQRRLGEEGLSYQRLLDEIRDELARDYLKNTGLTIQDIALRLGFSEVRSFHRRFKAWTGKTPGQYRELE</sequence>
<dbReference type="Proteomes" id="UP000626148">
    <property type="component" value="Unassembled WGS sequence"/>
</dbReference>
<reference evidence="5" key="2">
    <citation type="submission" date="2020-09" db="EMBL/GenBank/DDBJ databases">
        <authorList>
            <person name="Sun Q."/>
            <person name="Kim S."/>
        </authorList>
    </citation>
    <scope>NUCLEOTIDE SEQUENCE</scope>
    <source>
        <strain evidence="5">KCTC 22169</strain>
    </source>
</reference>
<dbReference type="PANTHER" id="PTHR47894:SF1">
    <property type="entry name" value="HTH-TYPE TRANSCRIPTIONAL REGULATOR VQSM"/>
    <property type="match status" value="1"/>
</dbReference>
<dbReference type="SUPFAM" id="SSF46689">
    <property type="entry name" value="Homeodomain-like"/>
    <property type="match status" value="1"/>
</dbReference>
<dbReference type="PANTHER" id="PTHR47894">
    <property type="entry name" value="HTH-TYPE TRANSCRIPTIONAL REGULATOR GADX"/>
    <property type="match status" value="1"/>
</dbReference>
<feature type="domain" description="HTH araC/xylS-type" evidence="4">
    <location>
        <begin position="243"/>
        <end position="341"/>
    </location>
</feature>
<gene>
    <name evidence="5" type="ORF">GCM10007392_03730</name>
</gene>
<dbReference type="InterPro" id="IPR009057">
    <property type="entry name" value="Homeodomain-like_sf"/>
</dbReference>
<dbReference type="InterPro" id="IPR020449">
    <property type="entry name" value="Tscrpt_reg_AraC-type_HTH"/>
</dbReference>
<dbReference type="Pfam" id="PF12833">
    <property type="entry name" value="HTH_18"/>
    <property type="match status" value="1"/>
</dbReference>